<dbReference type="KEGG" id="rue:DT065_10820"/>
<protein>
    <recommendedName>
        <fullName evidence="3">histidine kinase</fullName>
        <ecNumber evidence="3">2.7.13.3</ecNumber>
    </recommendedName>
</protein>
<dbReference type="InterPro" id="IPR049814">
    <property type="entry name" value="Resp_reg_WalK"/>
</dbReference>
<dbReference type="GO" id="GO:0005886">
    <property type="term" value="C:plasma membrane"/>
    <property type="evidence" value="ECO:0007669"/>
    <property type="project" value="UniProtKB-SubCell"/>
</dbReference>
<dbReference type="Proteomes" id="UP000252100">
    <property type="component" value="Chromosome"/>
</dbReference>
<feature type="domain" description="HAMP" evidence="18">
    <location>
        <begin position="209"/>
        <end position="261"/>
    </location>
</feature>
<dbReference type="SUPFAM" id="SSF55785">
    <property type="entry name" value="PYP-like sensor domain (PAS domain)"/>
    <property type="match status" value="1"/>
</dbReference>
<dbReference type="InterPro" id="IPR035965">
    <property type="entry name" value="PAS-like_dom_sf"/>
</dbReference>
<dbReference type="Gene3D" id="3.30.450.20">
    <property type="entry name" value="PAS domain"/>
    <property type="match status" value="2"/>
</dbReference>
<evidence type="ECO:0000256" key="14">
    <source>
        <dbReference type="SAM" id="Phobius"/>
    </source>
</evidence>
<dbReference type="PANTHER" id="PTHR45453">
    <property type="entry name" value="PHOSPHATE REGULON SENSOR PROTEIN PHOR"/>
    <property type="match status" value="1"/>
</dbReference>
<keyword evidence="7 14" id="KW-0812">Transmembrane</keyword>
<evidence type="ECO:0000256" key="8">
    <source>
        <dbReference type="ARBA" id="ARBA00022741"/>
    </source>
</evidence>
<feature type="transmembrane region" description="Helical" evidence="14">
    <location>
        <begin position="12"/>
        <end position="35"/>
    </location>
</feature>
<gene>
    <name evidence="19" type="primary">walK</name>
    <name evidence="19" type="ORF">DT065_10820</name>
</gene>
<keyword evidence="11 14" id="KW-1133">Transmembrane helix</keyword>
<dbReference type="InterPro" id="IPR036890">
    <property type="entry name" value="HATPase_C_sf"/>
</dbReference>
<proteinExistence type="predicted"/>
<evidence type="ECO:0000259" key="15">
    <source>
        <dbReference type="PROSITE" id="PS50109"/>
    </source>
</evidence>
<dbReference type="InterPro" id="IPR003660">
    <property type="entry name" value="HAMP_dom"/>
</dbReference>
<evidence type="ECO:0000259" key="17">
    <source>
        <dbReference type="PROSITE" id="PS50113"/>
    </source>
</evidence>
<dbReference type="PROSITE" id="PS50109">
    <property type="entry name" value="HIS_KIN"/>
    <property type="match status" value="1"/>
</dbReference>
<dbReference type="OrthoDB" id="9813151at2"/>
<dbReference type="Gene3D" id="1.10.287.130">
    <property type="match status" value="1"/>
</dbReference>
<dbReference type="SUPFAM" id="SSF47384">
    <property type="entry name" value="Homodimeric domain of signal transducing histidine kinase"/>
    <property type="match status" value="1"/>
</dbReference>
<dbReference type="EMBL" id="CP031092">
    <property type="protein sequence ID" value="AXF56467.1"/>
    <property type="molecule type" value="Genomic_DNA"/>
</dbReference>
<feature type="domain" description="PAC" evidence="17">
    <location>
        <begin position="330"/>
        <end position="384"/>
    </location>
</feature>
<keyword evidence="4" id="KW-1003">Cell membrane</keyword>
<dbReference type="InterPro" id="IPR000700">
    <property type="entry name" value="PAS-assoc_C"/>
</dbReference>
<evidence type="ECO:0000256" key="11">
    <source>
        <dbReference type="ARBA" id="ARBA00022989"/>
    </source>
</evidence>
<dbReference type="Pfam" id="PF00989">
    <property type="entry name" value="PAS"/>
    <property type="match status" value="1"/>
</dbReference>
<evidence type="ECO:0000256" key="9">
    <source>
        <dbReference type="ARBA" id="ARBA00022777"/>
    </source>
</evidence>
<feature type="domain" description="Histidine kinase" evidence="15">
    <location>
        <begin position="388"/>
        <end position="606"/>
    </location>
</feature>
<dbReference type="AlphaFoldDB" id="A0A345BZT6"/>
<evidence type="ECO:0000313" key="20">
    <source>
        <dbReference type="Proteomes" id="UP000252100"/>
    </source>
</evidence>
<dbReference type="SMART" id="SM00388">
    <property type="entry name" value="HisKA"/>
    <property type="match status" value="1"/>
</dbReference>
<dbReference type="PRINTS" id="PR00344">
    <property type="entry name" value="BCTRLSENSOR"/>
</dbReference>
<keyword evidence="6" id="KW-0808">Transferase</keyword>
<organism evidence="19 20">
    <name type="scientific">Salicibibacter kimchii</name>
    <dbReference type="NCBI Taxonomy" id="2099786"/>
    <lineage>
        <taxon>Bacteria</taxon>
        <taxon>Bacillati</taxon>
        <taxon>Bacillota</taxon>
        <taxon>Bacilli</taxon>
        <taxon>Bacillales</taxon>
        <taxon>Bacillaceae</taxon>
        <taxon>Salicibibacter</taxon>
    </lineage>
</organism>
<evidence type="ECO:0000313" key="19">
    <source>
        <dbReference type="EMBL" id="AXF56467.1"/>
    </source>
</evidence>
<evidence type="ECO:0000256" key="13">
    <source>
        <dbReference type="ARBA" id="ARBA00023136"/>
    </source>
</evidence>
<evidence type="ECO:0000259" key="18">
    <source>
        <dbReference type="PROSITE" id="PS50885"/>
    </source>
</evidence>
<evidence type="ECO:0000259" key="16">
    <source>
        <dbReference type="PROSITE" id="PS50112"/>
    </source>
</evidence>
<keyword evidence="5" id="KW-0597">Phosphoprotein</keyword>
<dbReference type="InterPro" id="IPR036097">
    <property type="entry name" value="HisK_dim/P_sf"/>
</dbReference>
<dbReference type="SUPFAM" id="SSF158472">
    <property type="entry name" value="HAMP domain-like"/>
    <property type="match status" value="1"/>
</dbReference>
<dbReference type="GO" id="GO:0004721">
    <property type="term" value="F:phosphoprotein phosphatase activity"/>
    <property type="evidence" value="ECO:0007669"/>
    <property type="project" value="TreeGrafter"/>
</dbReference>
<sequence>MKRIAGFFKSFQFKLIFIYVMLLLIAFQVIGIFFMDSLEEQFVENHRNALEDQMSLLSYNIEETLIQETEDMDQNDINQEINDLISRYEVNELSSTGSTIQVVDSQQNVLAHNQHGTPSGGLLNTEIRVSQALLGQDSNEMLLDPDTGHRMRVITQPLDGDDDEIIGAIHLESSMEDMYDEVTQINNIFMTSGGVALAITAVIGVLLSRTVTRPIKDMQKQSAVMSEGDFSRRVRVYGNDEIGELASSFNTLAMNLKEANATTEGERRKLSSVLSHMTDGVIATDELGRVILLNKQAEILLSLNSEGAKGQSLPDILDLSGQVTPSDLYDYSEPLILDFSDEQEDSLIEASFSVLRSEDGYVTGLITVLHDVTEQEKMERERREFVANVSHELRTPLTTLKSYMEALEDGAMADEDLAPRFLNVIQVETDRMIRLVNDLLQLSKTDVEEHELQTERHDLTHWLHQLVDRFEMLVKDRNVSFVRRLPQWPIQVEMDRDKMTQVLDNVISNALKFSPEGGTITVGAELQGEEAWIDIQDEGQGIPKKDQHKIFERFYRVDKARARSLGGTGLGLAIVKEMIEAHEGSVWVSSEPNQGTRITISVPLASSGEVGEHSG</sequence>
<evidence type="ECO:0000256" key="2">
    <source>
        <dbReference type="ARBA" id="ARBA00004651"/>
    </source>
</evidence>
<dbReference type="FunFam" id="1.10.287.130:FF:000001">
    <property type="entry name" value="Two-component sensor histidine kinase"/>
    <property type="match status" value="1"/>
</dbReference>
<dbReference type="InterPro" id="IPR000014">
    <property type="entry name" value="PAS"/>
</dbReference>
<keyword evidence="9 19" id="KW-0418">Kinase</keyword>
<feature type="transmembrane region" description="Helical" evidence="14">
    <location>
        <begin position="188"/>
        <end position="208"/>
    </location>
</feature>
<dbReference type="PROSITE" id="PS50885">
    <property type="entry name" value="HAMP"/>
    <property type="match status" value="1"/>
</dbReference>
<dbReference type="SMART" id="SM00304">
    <property type="entry name" value="HAMP"/>
    <property type="match status" value="1"/>
</dbReference>
<dbReference type="Pfam" id="PF02518">
    <property type="entry name" value="HATPase_c"/>
    <property type="match status" value="1"/>
</dbReference>
<evidence type="ECO:0000256" key="6">
    <source>
        <dbReference type="ARBA" id="ARBA00022679"/>
    </source>
</evidence>
<dbReference type="NCBIfam" id="NF033092">
    <property type="entry name" value="HK_WalK"/>
    <property type="match status" value="1"/>
</dbReference>
<keyword evidence="20" id="KW-1185">Reference proteome</keyword>
<evidence type="ECO:0000256" key="10">
    <source>
        <dbReference type="ARBA" id="ARBA00022840"/>
    </source>
</evidence>
<keyword evidence="10" id="KW-0067">ATP-binding</keyword>
<dbReference type="GO" id="GO:0000155">
    <property type="term" value="F:phosphorelay sensor kinase activity"/>
    <property type="evidence" value="ECO:0007669"/>
    <property type="project" value="InterPro"/>
</dbReference>
<dbReference type="FunFam" id="3.30.565.10:FF:000006">
    <property type="entry name" value="Sensor histidine kinase WalK"/>
    <property type="match status" value="1"/>
</dbReference>
<dbReference type="PROSITE" id="PS50113">
    <property type="entry name" value="PAC"/>
    <property type="match status" value="1"/>
</dbReference>
<feature type="domain" description="PAS" evidence="16">
    <location>
        <begin position="266"/>
        <end position="319"/>
    </location>
</feature>
<evidence type="ECO:0000256" key="4">
    <source>
        <dbReference type="ARBA" id="ARBA00022475"/>
    </source>
</evidence>
<dbReference type="InterPro" id="IPR057640">
    <property type="entry name" value="Cache_WalK"/>
</dbReference>
<dbReference type="CDD" id="cd00082">
    <property type="entry name" value="HisKA"/>
    <property type="match status" value="1"/>
</dbReference>
<dbReference type="Pfam" id="PF23846">
    <property type="entry name" value="Cache_WalK"/>
    <property type="match status" value="1"/>
</dbReference>
<dbReference type="SMART" id="SM00387">
    <property type="entry name" value="HATPase_c"/>
    <property type="match status" value="1"/>
</dbReference>
<dbReference type="PROSITE" id="PS50112">
    <property type="entry name" value="PAS"/>
    <property type="match status" value="1"/>
</dbReference>
<dbReference type="GO" id="GO:0006355">
    <property type="term" value="P:regulation of DNA-templated transcription"/>
    <property type="evidence" value="ECO:0007669"/>
    <property type="project" value="InterPro"/>
</dbReference>
<name>A0A345BZT6_9BACI</name>
<dbReference type="RefSeq" id="WP_114373277.1">
    <property type="nucleotide sequence ID" value="NZ_CP031092.1"/>
</dbReference>
<dbReference type="PANTHER" id="PTHR45453:SF1">
    <property type="entry name" value="PHOSPHATE REGULON SENSOR PROTEIN PHOR"/>
    <property type="match status" value="1"/>
</dbReference>
<reference evidence="19 20" key="1">
    <citation type="journal article" date="2018" name="J. Microbiol.">
        <title>Salicibibacter kimchii gen. nov., sp. nov., a moderately halophilic and alkalitolerant bacterium in the family Bacillaceae, isolated from kimchi.</title>
        <authorList>
            <person name="Jang J.Y."/>
            <person name="Oh Y.J."/>
            <person name="Lim S.K."/>
            <person name="Park H.K."/>
            <person name="Lee C."/>
            <person name="Kim J.Y."/>
            <person name="Lee M.A."/>
            <person name="Choi H.J."/>
        </authorList>
    </citation>
    <scope>NUCLEOTIDE SEQUENCE [LARGE SCALE GENOMIC DNA]</scope>
    <source>
        <strain evidence="19 20">NKC1-1</strain>
    </source>
</reference>
<dbReference type="InterPro" id="IPR050351">
    <property type="entry name" value="BphY/WalK/GraS-like"/>
</dbReference>
<evidence type="ECO:0000256" key="5">
    <source>
        <dbReference type="ARBA" id="ARBA00022553"/>
    </source>
</evidence>
<keyword evidence="8" id="KW-0547">Nucleotide-binding</keyword>
<keyword evidence="12" id="KW-0902">Two-component regulatory system</keyword>
<dbReference type="SUPFAM" id="SSF55874">
    <property type="entry name" value="ATPase domain of HSP90 chaperone/DNA topoisomerase II/histidine kinase"/>
    <property type="match status" value="1"/>
</dbReference>
<evidence type="ECO:0000256" key="3">
    <source>
        <dbReference type="ARBA" id="ARBA00012438"/>
    </source>
</evidence>
<dbReference type="InterPro" id="IPR003661">
    <property type="entry name" value="HisK_dim/P_dom"/>
</dbReference>
<dbReference type="InterPro" id="IPR013767">
    <property type="entry name" value="PAS_fold"/>
</dbReference>
<comment type="catalytic activity">
    <reaction evidence="1">
        <text>ATP + protein L-histidine = ADP + protein N-phospho-L-histidine.</text>
        <dbReference type="EC" id="2.7.13.3"/>
    </reaction>
</comment>
<dbReference type="GO" id="GO:0005524">
    <property type="term" value="F:ATP binding"/>
    <property type="evidence" value="ECO:0007669"/>
    <property type="project" value="UniProtKB-KW"/>
</dbReference>
<evidence type="ECO:0000256" key="7">
    <source>
        <dbReference type="ARBA" id="ARBA00022692"/>
    </source>
</evidence>
<dbReference type="Pfam" id="PF00672">
    <property type="entry name" value="HAMP"/>
    <property type="match status" value="1"/>
</dbReference>
<dbReference type="CDD" id="cd06225">
    <property type="entry name" value="HAMP"/>
    <property type="match status" value="1"/>
</dbReference>
<keyword evidence="13 14" id="KW-0472">Membrane</keyword>
<dbReference type="Gene3D" id="3.30.565.10">
    <property type="entry name" value="Histidine kinase-like ATPase, C-terminal domain"/>
    <property type="match status" value="1"/>
</dbReference>
<dbReference type="EC" id="2.7.13.3" evidence="3"/>
<dbReference type="CDD" id="cd00075">
    <property type="entry name" value="HATPase"/>
    <property type="match status" value="1"/>
</dbReference>
<evidence type="ECO:0000256" key="12">
    <source>
        <dbReference type="ARBA" id="ARBA00023012"/>
    </source>
</evidence>
<comment type="subcellular location">
    <subcellularLocation>
        <location evidence="2">Cell membrane</location>
        <topology evidence="2">Multi-pass membrane protein</topology>
    </subcellularLocation>
</comment>
<dbReference type="GO" id="GO:0016036">
    <property type="term" value="P:cellular response to phosphate starvation"/>
    <property type="evidence" value="ECO:0007669"/>
    <property type="project" value="TreeGrafter"/>
</dbReference>
<dbReference type="InterPro" id="IPR003594">
    <property type="entry name" value="HATPase_dom"/>
</dbReference>
<evidence type="ECO:0000256" key="1">
    <source>
        <dbReference type="ARBA" id="ARBA00000085"/>
    </source>
</evidence>
<dbReference type="Pfam" id="PF00512">
    <property type="entry name" value="HisKA"/>
    <property type="match status" value="1"/>
</dbReference>
<dbReference type="InterPro" id="IPR004358">
    <property type="entry name" value="Sig_transdc_His_kin-like_C"/>
</dbReference>
<dbReference type="InterPro" id="IPR005467">
    <property type="entry name" value="His_kinase_dom"/>
</dbReference>
<accession>A0A345BZT6</accession>
<dbReference type="Gene3D" id="1.10.8.500">
    <property type="entry name" value="HAMP domain in histidine kinase"/>
    <property type="match status" value="1"/>
</dbReference>